<feature type="domain" description="Glycosyltransferase 2-like" evidence="1">
    <location>
        <begin position="12"/>
        <end position="162"/>
    </location>
</feature>
<dbReference type="InterPro" id="IPR029044">
    <property type="entry name" value="Nucleotide-diphossugar_trans"/>
</dbReference>
<dbReference type="Gene3D" id="3.90.550.10">
    <property type="entry name" value="Spore Coat Polysaccharide Biosynthesis Protein SpsA, Chain A"/>
    <property type="match status" value="1"/>
</dbReference>
<reference evidence="2 3" key="1">
    <citation type="submission" date="2017-06" db="EMBL/GenBank/DDBJ databases">
        <authorList>
            <person name="Kim H.J."/>
            <person name="Triplett B.A."/>
        </authorList>
    </citation>
    <scope>NUCLEOTIDE SEQUENCE [LARGE SCALE GENOMIC DNA]</scope>
    <source>
        <strain evidence="2 3">DSM 8800</strain>
    </source>
</reference>
<proteinExistence type="predicted"/>
<keyword evidence="2" id="KW-0808">Transferase</keyword>
<evidence type="ECO:0000313" key="3">
    <source>
        <dbReference type="Proteomes" id="UP000198397"/>
    </source>
</evidence>
<dbReference type="EMBL" id="FZNQ01000021">
    <property type="protein sequence ID" value="SNR60918.1"/>
    <property type="molecule type" value="Genomic_DNA"/>
</dbReference>
<name>A0A238XQR6_HALVU</name>
<organism evidence="2 3">
    <name type="scientific">Halorubrum vacuolatum</name>
    <name type="common">Natronobacterium vacuolatum</name>
    <dbReference type="NCBI Taxonomy" id="63740"/>
    <lineage>
        <taxon>Archaea</taxon>
        <taxon>Methanobacteriati</taxon>
        <taxon>Methanobacteriota</taxon>
        <taxon>Stenosarchaea group</taxon>
        <taxon>Halobacteria</taxon>
        <taxon>Halobacteriales</taxon>
        <taxon>Haloferacaceae</taxon>
        <taxon>Halorubrum</taxon>
    </lineage>
</organism>
<dbReference type="PANTHER" id="PTHR43685:SF2">
    <property type="entry name" value="GLYCOSYLTRANSFERASE 2-LIKE DOMAIN-CONTAINING PROTEIN"/>
    <property type="match status" value="1"/>
</dbReference>
<gene>
    <name evidence="2" type="ORF">SAMN06264855_12117</name>
</gene>
<dbReference type="GO" id="GO:0016740">
    <property type="term" value="F:transferase activity"/>
    <property type="evidence" value="ECO:0007669"/>
    <property type="project" value="UniProtKB-KW"/>
</dbReference>
<evidence type="ECO:0000259" key="1">
    <source>
        <dbReference type="Pfam" id="PF00535"/>
    </source>
</evidence>
<dbReference type="OrthoDB" id="46222at2157"/>
<dbReference type="Proteomes" id="UP000198397">
    <property type="component" value="Unassembled WGS sequence"/>
</dbReference>
<dbReference type="AlphaFoldDB" id="A0A238XQR6"/>
<dbReference type="PANTHER" id="PTHR43685">
    <property type="entry name" value="GLYCOSYLTRANSFERASE"/>
    <property type="match status" value="1"/>
</dbReference>
<accession>A0A238XQR6</accession>
<dbReference type="InterPro" id="IPR050834">
    <property type="entry name" value="Glycosyltransf_2"/>
</dbReference>
<sequence>MSRAFDGRFPLSVVIATYERPAMTVDLIQSIRTSVSNFRTRDGVSLEFECLVCCSKNDETTIETLETVDWPELKVITTDNQAASHNRDVGFRRASGAYIAVVDSDCIVADDWIGAIYDALRTNKYPDVLQGAYFYDYQEERSRYTVIEANEDFSRFKDRQADSRNLIFHRDAYSGIGGYDTDHLYADAGEDLVLRNRVENAGYRFCFAEQVKVYHRYPTGLVGNLKRYNRYGRGAVHIKWYYPEMYGRYSPWSFTSSTLKQMRSFIIDQTVSTRKLLFRILKTCSFLIGFLQGLVVYRLEAARTSNGLS</sequence>
<dbReference type="RefSeq" id="WP_179213675.1">
    <property type="nucleotide sequence ID" value="NZ_FZNQ01000021.1"/>
</dbReference>
<dbReference type="Pfam" id="PF00535">
    <property type="entry name" value="Glycos_transf_2"/>
    <property type="match status" value="1"/>
</dbReference>
<protein>
    <submittedName>
        <fullName evidence="2">Glycosyl transferase family 2</fullName>
    </submittedName>
</protein>
<keyword evidence="3" id="KW-1185">Reference proteome</keyword>
<evidence type="ECO:0000313" key="2">
    <source>
        <dbReference type="EMBL" id="SNR60918.1"/>
    </source>
</evidence>
<dbReference type="SUPFAM" id="SSF53448">
    <property type="entry name" value="Nucleotide-diphospho-sugar transferases"/>
    <property type="match status" value="1"/>
</dbReference>
<dbReference type="InterPro" id="IPR001173">
    <property type="entry name" value="Glyco_trans_2-like"/>
</dbReference>